<name>A0A4U2YMA8_9ACTN</name>
<dbReference type="EMBL" id="SZPY01000002">
    <property type="protein sequence ID" value="TKI62386.1"/>
    <property type="molecule type" value="Genomic_DNA"/>
</dbReference>
<gene>
    <name evidence="1" type="ORF">FC770_08295</name>
</gene>
<protein>
    <submittedName>
        <fullName evidence="1">Uncharacterized protein</fullName>
    </submittedName>
</protein>
<dbReference type="AlphaFoldDB" id="A0A4U2YMA8"/>
<keyword evidence="2" id="KW-1185">Reference proteome</keyword>
<comment type="caution">
    <text evidence="1">The sequence shown here is derived from an EMBL/GenBank/DDBJ whole genome shotgun (WGS) entry which is preliminary data.</text>
</comment>
<evidence type="ECO:0000313" key="1">
    <source>
        <dbReference type="EMBL" id="TKI62386.1"/>
    </source>
</evidence>
<reference evidence="1 2" key="1">
    <citation type="submission" date="2019-04" db="EMBL/GenBank/DDBJ databases">
        <authorList>
            <person name="Dong K."/>
        </authorList>
    </citation>
    <scope>NUCLEOTIDE SEQUENCE [LARGE SCALE GENOMIC DNA]</scope>
    <source>
        <strain evidence="2">dk3543</strain>
    </source>
</reference>
<dbReference type="Proteomes" id="UP000307808">
    <property type="component" value="Unassembled WGS sequence"/>
</dbReference>
<sequence>MRRLRFTGHIAGVGSSSGLRAVVGRWDSSPFGAFSDVMVETAPGHRVLLAPRADVADFVASTYAFDEVRIEPVTVVDIEDGSWSVTAPSLDLAIGIGRRTLLGALLRVVPRTIATAPAWSRVTDPVSRHAVRGVRTRGSAGGGRLEVYGATDTRRVASLAGRFDGVDVGTLAPLDPPCRFGFSSAPRTPAVTELVTTVILPTDGG</sequence>
<organism evidence="1 2">
    <name type="scientific">Nocardioides jishulii</name>
    <dbReference type="NCBI Taxonomy" id="2575440"/>
    <lineage>
        <taxon>Bacteria</taxon>
        <taxon>Bacillati</taxon>
        <taxon>Actinomycetota</taxon>
        <taxon>Actinomycetes</taxon>
        <taxon>Propionibacteriales</taxon>
        <taxon>Nocardioidaceae</taxon>
        <taxon>Nocardioides</taxon>
    </lineage>
</organism>
<dbReference type="RefSeq" id="WP_137065655.1">
    <property type="nucleotide sequence ID" value="NZ_CP040748.1"/>
</dbReference>
<evidence type="ECO:0000313" key="2">
    <source>
        <dbReference type="Proteomes" id="UP000307808"/>
    </source>
</evidence>
<proteinExistence type="predicted"/>
<accession>A0A4U2YMA8</accession>
<dbReference type="OrthoDB" id="3571220at2"/>